<dbReference type="AlphaFoldDB" id="A0A818SY81"/>
<accession>A0A818SY81</accession>
<evidence type="ECO:0000313" key="1">
    <source>
        <dbReference type="EMBL" id="CAF3676463.1"/>
    </source>
</evidence>
<organism evidence="1 2">
    <name type="scientific">Rotaria socialis</name>
    <dbReference type="NCBI Taxonomy" id="392032"/>
    <lineage>
        <taxon>Eukaryota</taxon>
        <taxon>Metazoa</taxon>
        <taxon>Spiralia</taxon>
        <taxon>Gnathifera</taxon>
        <taxon>Rotifera</taxon>
        <taxon>Eurotatoria</taxon>
        <taxon>Bdelloidea</taxon>
        <taxon>Philodinida</taxon>
        <taxon>Philodinidae</taxon>
        <taxon>Rotaria</taxon>
    </lineage>
</organism>
<evidence type="ECO:0000313" key="2">
    <source>
        <dbReference type="Proteomes" id="UP000663872"/>
    </source>
</evidence>
<reference evidence="1" key="1">
    <citation type="submission" date="2021-02" db="EMBL/GenBank/DDBJ databases">
        <authorList>
            <person name="Nowell W R."/>
        </authorList>
    </citation>
    <scope>NUCLEOTIDE SEQUENCE</scope>
</reference>
<name>A0A818SY81_9BILA</name>
<sequence length="153" mass="17181">MNKNQSTLENFPVSSSTLGTSPFCSTTLAVANAKSNKATEKQKTAFVTSLSDWVCSNARPINIVEDRYTYGPVSASSILPRRKTVKKEIKNDAKIGRNEMKAILIGVAYERQLSLSPDLWSDSYKKMCYLGCTAQWVDKDWKLCSFELFCLPY</sequence>
<protein>
    <submittedName>
        <fullName evidence="1">Uncharacterized protein</fullName>
    </submittedName>
</protein>
<proteinExistence type="predicted"/>
<gene>
    <name evidence="1" type="ORF">GRG538_LOCUS26724</name>
</gene>
<dbReference type="Proteomes" id="UP000663872">
    <property type="component" value="Unassembled WGS sequence"/>
</dbReference>
<dbReference type="SUPFAM" id="SSF140996">
    <property type="entry name" value="Hermes dimerisation domain"/>
    <property type="match status" value="1"/>
</dbReference>
<dbReference type="EMBL" id="CAJNYT010004638">
    <property type="protein sequence ID" value="CAF3676463.1"/>
    <property type="molecule type" value="Genomic_DNA"/>
</dbReference>
<comment type="caution">
    <text evidence="1">The sequence shown here is derived from an EMBL/GenBank/DDBJ whole genome shotgun (WGS) entry which is preliminary data.</text>
</comment>